<dbReference type="GO" id="GO:0008270">
    <property type="term" value="F:zinc ion binding"/>
    <property type="evidence" value="ECO:0007669"/>
    <property type="project" value="UniProtKB-UniRule"/>
</dbReference>
<proteinExistence type="inferred from homology"/>
<evidence type="ECO:0000256" key="6">
    <source>
        <dbReference type="HAMAP-Rule" id="MF_01871"/>
    </source>
</evidence>
<feature type="region of interest" description="Disordered" evidence="7">
    <location>
        <begin position="460"/>
        <end position="479"/>
    </location>
</feature>
<keyword evidence="2 6" id="KW-1003">Cell membrane</keyword>
<dbReference type="AlphaFoldDB" id="A0A1V2DTM7"/>
<dbReference type="GO" id="GO:0005886">
    <property type="term" value="C:plasma membrane"/>
    <property type="evidence" value="ECO:0007669"/>
    <property type="project" value="UniProtKB-SubCell"/>
</dbReference>
<evidence type="ECO:0000313" key="9">
    <source>
        <dbReference type="Proteomes" id="UP000189339"/>
    </source>
</evidence>
<evidence type="ECO:0000256" key="3">
    <source>
        <dbReference type="ARBA" id="ARBA00022723"/>
    </source>
</evidence>
<dbReference type="PANTHER" id="PTHR38344:SF1">
    <property type="entry name" value="INORGANIC CARBON TRANSPORTER SUBUNIT DABA-RELATED"/>
    <property type="match status" value="1"/>
</dbReference>
<dbReference type="EMBL" id="MSCW01000005">
    <property type="protein sequence ID" value="ONF44085.1"/>
    <property type="molecule type" value="Genomic_DNA"/>
</dbReference>
<keyword evidence="3 6" id="KW-0479">Metal-binding</keyword>
<keyword evidence="1 6" id="KW-0813">Transport</keyword>
<dbReference type="RefSeq" id="WP_076723965.1">
    <property type="nucleotide sequence ID" value="NZ_MSCW01000005.1"/>
</dbReference>
<feature type="binding site" evidence="6">
    <location>
        <position position="344"/>
    </location>
    <ligand>
        <name>Zn(2+)</name>
        <dbReference type="ChEBI" id="CHEBI:29105"/>
    </ligand>
</feature>
<comment type="similarity">
    <text evidence="6">Belongs to the inorganic carbon transporter (TC 9.A.2) DabA family.</text>
</comment>
<feature type="compositionally biased region" description="Basic and acidic residues" evidence="7">
    <location>
        <begin position="460"/>
        <end position="474"/>
    </location>
</feature>
<dbReference type="InterPro" id="IPR018752">
    <property type="entry name" value="DabA"/>
</dbReference>
<keyword evidence="5 6" id="KW-0472">Membrane</keyword>
<evidence type="ECO:0000313" key="8">
    <source>
        <dbReference type="EMBL" id="ONF44085.1"/>
    </source>
</evidence>
<feature type="binding site" evidence="6">
    <location>
        <position position="514"/>
    </location>
    <ligand>
        <name>Zn(2+)</name>
        <dbReference type="ChEBI" id="CHEBI:29105"/>
    </ligand>
</feature>
<reference evidence="8 9" key="1">
    <citation type="submission" date="2016-12" db="EMBL/GenBank/DDBJ databases">
        <title>Marinobacter lutaoensis whole genome sequencing.</title>
        <authorList>
            <person name="Verma A."/>
            <person name="Krishnamurthi S."/>
        </authorList>
    </citation>
    <scope>NUCLEOTIDE SEQUENCE [LARGE SCALE GENOMIC DNA]</scope>
    <source>
        <strain evidence="8 9">T5054</strain>
    </source>
</reference>
<name>A0A1V2DTM7_9GAMM</name>
<dbReference type="HAMAP" id="MF_01871">
    <property type="entry name" value="DabA"/>
    <property type="match status" value="1"/>
</dbReference>
<feature type="binding site" evidence="6">
    <location>
        <position position="342"/>
    </location>
    <ligand>
        <name>Zn(2+)</name>
        <dbReference type="ChEBI" id="CHEBI:29105"/>
    </ligand>
</feature>
<evidence type="ECO:0000256" key="4">
    <source>
        <dbReference type="ARBA" id="ARBA00022833"/>
    </source>
</evidence>
<dbReference type="Pfam" id="PF10070">
    <property type="entry name" value="DabA"/>
    <property type="match status" value="1"/>
</dbReference>
<comment type="subcellular location">
    <subcellularLocation>
        <location evidence="6">Cell membrane</location>
        <topology evidence="6">Peripheral membrane protein</topology>
    </subcellularLocation>
</comment>
<evidence type="ECO:0000256" key="1">
    <source>
        <dbReference type="ARBA" id="ARBA00022448"/>
    </source>
</evidence>
<comment type="subunit">
    <text evidence="6">Forms a complex with DabB.</text>
</comment>
<keyword evidence="9" id="KW-1185">Reference proteome</keyword>
<comment type="caution">
    <text evidence="8">The sequence shown here is derived from an EMBL/GenBank/DDBJ whole genome shotgun (WGS) entry which is preliminary data.</text>
</comment>
<gene>
    <name evidence="6" type="primary">dabA</name>
    <name evidence="8" type="ORF">BTO32_07280</name>
</gene>
<accession>A0A1V2DTM7</accession>
<comment type="cofactor">
    <cofactor evidence="6">
        <name>Zn(2+)</name>
        <dbReference type="ChEBI" id="CHEBI:29105"/>
    </cofactor>
</comment>
<protein>
    <recommendedName>
        <fullName evidence="6">Probable inorganic carbon transporter subunit DabA</fullName>
    </recommendedName>
</protein>
<sequence length="811" mass="89927">MTVKLNLPLAAPVNDAGKRLTELCESIAPIWPLDRWIAVNPWWGLRRLPMEAASRRLRREAGVGMLMPPSFYRSAFASGRIRESDLYQAARELAVTPPDSPKAWLAMLTSAGEPERQVYSSLEFLPPSGDGVTPLASARDHLGRFCARYFDRRQARWPGRADNDGLFSAWLRQARRDRSLEKQLGLADLRTALADLPDAWPSAAEWALSSIPLASEAQDALARRLLHALLGWASWCRGEDWRAGLEGRASSLCAELLTAWLVLEALTLSALGTEQKAAWQRRWASFAQSRERDGDLTGLWLWHRAYELAWLREFGGKLATRAPVPRDGELAVQVPAIQAVFCIDVRSEVFRRHLEEGRPGIQTLGFAGFFGMPISHRVPGPEGDSPRLPGLMAPTYRFVESTGNLEQDLRLGQRLDQKEATRDSVRRAKYSSLSTFTLVETTGLAWAWKLVKDSLGRKRTRLETDASPQREGRLCHLHGGDPLSDPERVALAESVLRGMSLTRNFGSLLVLVGHGSHTDNNPNEAGLACGACCGKNGGANARAAANLLNDRTVRAGLRQRGIRLPDHCWVLAAEHCTVTDQVRILDRDQVPDSHLLRLQELEQAFAEAGRAARRERASTLGLNGLDDEALLAAMTRRTSNWAEVRPEWGLAGNAAIVFAQRHRTRGINLKGRCFLHDYDADQDPDAEVLTRLLSAPMIVANWINLQYFASMTNPEVYGAGNKLLHSVVGGHLGVVEGNGTDLRIGLPIQSLHDGRLWRHEPLRLNVVVDAPEDSIRRAVAAHPDVSALVRNRWLWLFRLDDSGELVPLSDA</sequence>
<evidence type="ECO:0000256" key="5">
    <source>
        <dbReference type="ARBA" id="ARBA00023136"/>
    </source>
</evidence>
<dbReference type="STRING" id="135739.BTO32_07280"/>
<comment type="function">
    <text evidence="6">Part of an energy-coupled inorganic carbon pump.</text>
</comment>
<evidence type="ECO:0000256" key="2">
    <source>
        <dbReference type="ARBA" id="ARBA00022475"/>
    </source>
</evidence>
<dbReference type="Proteomes" id="UP000189339">
    <property type="component" value="Unassembled WGS sequence"/>
</dbReference>
<organism evidence="8 9">
    <name type="scientific">Marinobacter lutaoensis</name>
    <dbReference type="NCBI Taxonomy" id="135739"/>
    <lineage>
        <taxon>Bacteria</taxon>
        <taxon>Pseudomonadati</taxon>
        <taxon>Pseudomonadota</taxon>
        <taxon>Gammaproteobacteria</taxon>
        <taxon>Pseudomonadales</taxon>
        <taxon>Marinobacteraceae</taxon>
        <taxon>Marinobacter</taxon>
    </lineage>
</organism>
<dbReference type="OrthoDB" id="9805101at2"/>
<feature type="binding site" evidence="6">
    <location>
        <position position="529"/>
    </location>
    <ligand>
        <name>Zn(2+)</name>
        <dbReference type="ChEBI" id="CHEBI:29105"/>
    </ligand>
</feature>
<dbReference type="PANTHER" id="PTHR38344">
    <property type="entry name" value="UPF0753 PROTEIN AQ_863"/>
    <property type="match status" value="1"/>
</dbReference>
<evidence type="ECO:0000256" key="7">
    <source>
        <dbReference type="SAM" id="MobiDB-lite"/>
    </source>
</evidence>
<keyword evidence="4 6" id="KW-0862">Zinc</keyword>